<evidence type="ECO:0000313" key="2">
    <source>
        <dbReference type="EMBL" id="MPD02704.1"/>
    </source>
</evidence>
<accession>A0A5B7K7W9</accession>
<protein>
    <submittedName>
        <fullName evidence="2">Uncharacterized protein</fullName>
    </submittedName>
</protein>
<sequence>MGSREREMERRGGVNRGRRGQRSPFCLPPRIDSCYATLILRGLAQEEEEEKEMEEEEEEEEEKKGERR</sequence>
<organism evidence="2 3">
    <name type="scientific">Portunus trituberculatus</name>
    <name type="common">Swimming crab</name>
    <name type="synonym">Neptunus trituberculatus</name>
    <dbReference type="NCBI Taxonomy" id="210409"/>
    <lineage>
        <taxon>Eukaryota</taxon>
        <taxon>Metazoa</taxon>
        <taxon>Ecdysozoa</taxon>
        <taxon>Arthropoda</taxon>
        <taxon>Crustacea</taxon>
        <taxon>Multicrustacea</taxon>
        <taxon>Malacostraca</taxon>
        <taxon>Eumalacostraca</taxon>
        <taxon>Eucarida</taxon>
        <taxon>Decapoda</taxon>
        <taxon>Pleocyemata</taxon>
        <taxon>Brachyura</taxon>
        <taxon>Eubrachyura</taxon>
        <taxon>Portunoidea</taxon>
        <taxon>Portunidae</taxon>
        <taxon>Portuninae</taxon>
        <taxon>Portunus</taxon>
    </lineage>
</organism>
<proteinExistence type="predicted"/>
<feature type="compositionally biased region" description="Acidic residues" evidence="1">
    <location>
        <begin position="45"/>
        <end position="61"/>
    </location>
</feature>
<dbReference type="EMBL" id="VSRR010132731">
    <property type="protein sequence ID" value="MPD02704.1"/>
    <property type="molecule type" value="Genomic_DNA"/>
</dbReference>
<keyword evidence="3" id="KW-1185">Reference proteome</keyword>
<gene>
    <name evidence="2" type="ORF">E2C01_098301</name>
</gene>
<comment type="caution">
    <text evidence="2">The sequence shown here is derived from an EMBL/GenBank/DDBJ whole genome shotgun (WGS) entry which is preliminary data.</text>
</comment>
<feature type="compositionally biased region" description="Basic and acidic residues" evidence="1">
    <location>
        <begin position="1"/>
        <end position="12"/>
    </location>
</feature>
<dbReference type="Proteomes" id="UP000324222">
    <property type="component" value="Unassembled WGS sequence"/>
</dbReference>
<reference evidence="2 3" key="1">
    <citation type="submission" date="2019-05" db="EMBL/GenBank/DDBJ databases">
        <title>Another draft genome of Portunus trituberculatus and its Hox gene families provides insights of decapod evolution.</title>
        <authorList>
            <person name="Jeong J.-H."/>
            <person name="Song I."/>
            <person name="Kim S."/>
            <person name="Choi T."/>
            <person name="Kim D."/>
            <person name="Ryu S."/>
            <person name="Kim W."/>
        </authorList>
    </citation>
    <scope>NUCLEOTIDE SEQUENCE [LARGE SCALE GENOMIC DNA]</scope>
    <source>
        <tissue evidence="2">Muscle</tissue>
    </source>
</reference>
<dbReference type="AlphaFoldDB" id="A0A5B7K7W9"/>
<name>A0A5B7K7W9_PORTR</name>
<feature type="region of interest" description="Disordered" evidence="1">
    <location>
        <begin position="45"/>
        <end position="68"/>
    </location>
</feature>
<evidence type="ECO:0000313" key="3">
    <source>
        <dbReference type="Proteomes" id="UP000324222"/>
    </source>
</evidence>
<feature type="region of interest" description="Disordered" evidence="1">
    <location>
        <begin position="1"/>
        <end position="31"/>
    </location>
</feature>
<evidence type="ECO:0000256" key="1">
    <source>
        <dbReference type="SAM" id="MobiDB-lite"/>
    </source>
</evidence>